<dbReference type="Proteomes" id="UP000285648">
    <property type="component" value="Unassembled WGS sequence"/>
</dbReference>
<organism evidence="2 3">
    <name type="scientific">Brenneria alni</name>
    <dbReference type="NCBI Taxonomy" id="71656"/>
    <lineage>
        <taxon>Bacteria</taxon>
        <taxon>Pseudomonadati</taxon>
        <taxon>Pseudomonadota</taxon>
        <taxon>Gammaproteobacteria</taxon>
        <taxon>Enterobacterales</taxon>
        <taxon>Pectobacteriaceae</taxon>
        <taxon>Brenneria</taxon>
    </lineage>
</organism>
<comment type="caution">
    <text evidence="2">The sequence shown here is derived from an EMBL/GenBank/DDBJ whole genome shotgun (WGS) entry which is preliminary data.</text>
</comment>
<sequence>MSIEGLPFRFARDEHKSPRKPATLLVSGTEAIQREKFIIESQMEMDFDGSSCSEQARKPSVWRFFVEVSESLEDERDYNIYFVGFNELKEAVCVWEYANKVAFATSVDDTEHEAVELSPAVAKVPQKSVKKQVNDKLDEDSPDDQ</sequence>
<evidence type="ECO:0000313" key="3">
    <source>
        <dbReference type="Proteomes" id="UP000285648"/>
    </source>
</evidence>
<reference evidence="2 3" key="1">
    <citation type="submission" date="2016-09" db="EMBL/GenBank/DDBJ databases">
        <authorList>
            <person name="Doonan J."/>
            <person name="Pachebat J.A."/>
            <person name="Golyshin P.N."/>
            <person name="Denman S."/>
            <person name="Mcdonald J.E."/>
        </authorList>
    </citation>
    <scope>NUCLEOTIDE SEQUENCE [LARGE SCALE GENOMIC DNA]</scope>
    <source>
        <strain evidence="2 3">NCPPB 3934</strain>
    </source>
</reference>
<dbReference type="EMBL" id="MJLZ01000003">
    <property type="protein sequence ID" value="RLM27599.1"/>
    <property type="molecule type" value="Genomic_DNA"/>
</dbReference>
<evidence type="ECO:0000256" key="1">
    <source>
        <dbReference type="SAM" id="MobiDB-lite"/>
    </source>
</evidence>
<keyword evidence="3" id="KW-1185">Reference proteome</keyword>
<dbReference type="AlphaFoldDB" id="A0A421DT20"/>
<name>A0A421DT20_9GAMM</name>
<evidence type="ECO:0000313" key="2">
    <source>
        <dbReference type="EMBL" id="RLM27599.1"/>
    </source>
</evidence>
<feature type="region of interest" description="Disordered" evidence="1">
    <location>
        <begin position="126"/>
        <end position="145"/>
    </location>
</feature>
<protein>
    <submittedName>
        <fullName evidence="2">Uncharacterized protein</fullName>
    </submittedName>
</protein>
<proteinExistence type="predicted"/>
<accession>A0A421DT20</accession>
<gene>
    <name evidence="2" type="ORF">BIY29_02865</name>
</gene>